<name>A0A2R2YB24_9CAUD</name>
<organism evidence="1 2">
    <name type="scientific">Pseudomonas phage PPSC2</name>
    <dbReference type="NCBI Taxonomy" id="2041350"/>
    <lineage>
        <taxon>Viruses</taxon>
        <taxon>Duplodnaviria</taxon>
        <taxon>Heunggongvirae</taxon>
        <taxon>Uroviricota</taxon>
        <taxon>Caudoviricetes</taxon>
        <taxon>Vandenendeviridae</taxon>
        <taxon>Gorskivirinae</taxon>
        <taxon>Shenlongvirus</taxon>
        <taxon>Shenlongvirus PPSC2</taxon>
    </lineage>
</organism>
<evidence type="ECO:0000313" key="2">
    <source>
        <dbReference type="Proteomes" id="UP000244827"/>
    </source>
</evidence>
<proteinExistence type="predicted"/>
<dbReference type="PROSITE" id="PS51257">
    <property type="entry name" value="PROKAR_LIPOPROTEIN"/>
    <property type="match status" value="1"/>
</dbReference>
<accession>A0A2R2YB24</accession>
<dbReference type="Proteomes" id="UP000244827">
    <property type="component" value="Segment"/>
</dbReference>
<reference evidence="1 2" key="1">
    <citation type="journal article" date="2018" name="Arch. Virol.">
        <title>Genomic characterization and phylogenetic analysis of the novel Pseudomonas phage PPSC2.</title>
        <authorList>
            <person name="Wu X."/>
            <person name="Wu Y."/>
            <person name="Tang Y."/>
            <person name="Gan B."/>
        </authorList>
    </citation>
    <scope>NUCLEOTIDE SEQUENCE [LARGE SCALE GENOMIC DNA]</scope>
</reference>
<evidence type="ECO:0008006" key="3">
    <source>
        <dbReference type="Google" id="ProtNLM"/>
    </source>
</evidence>
<protein>
    <recommendedName>
        <fullName evidence="3">Lipoprotein</fullName>
    </recommendedName>
</protein>
<keyword evidence="2" id="KW-1185">Reference proteome</keyword>
<dbReference type="EMBL" id="MF893340">
    <property type="protein sequence ID" value="ATN92882.1"/>
    <property type="molecule type" value="Genomic_DNA"/>
</dbReference>
<evidence type="ECO:0000313" key="1">
    <source>
        <dbReference type="EMBL" id="ATN92882.1"/>
    </source>
</evidence>
<sequence length="90" mass="9953">MKTLKTLKFAALGLALLALTACEERTKTETQALKDHRATTIQNYVKRGTNSYEVCVGGAKRLYVENGNASQFVTLYGHDARVITCEEAQE</sequence>
<gene>
    <name evidence="1" type="ORF">PPSC2_119</name>
</gene>